<sequence>MAGEGAGEDRAAESGAEEAERAAGAERGHGVAHAFGGVVDVLQDAVAEHHVVGAALGHVEEAADVALDAGHQVGDPGLGGAALQREERVGAGVDDGDPVAEAGHRHREVAGAAAGVEDVQVGLPRAPDPAVEGVLEDVPDDGGAQGGARRARRRLTAEDSGWVRHGS</sequence>
<protein>
    <submittedName>
        <fullName evidence="2">Uncharacterized protein</fullName>
    </submittedName>
</protein>
<reference evidence="2" key="1">
    <citation type="submission" date="2024-05" db="EMBL/GenBank/DDBJ databases">
        <title>Whole genome shotgun sequence of Streptomyces hydrogenans NBRC 13475.</title>
        <authorList>
            <person name="Komaki H."/>
            <person name="Tamura T."/>
        </authorList>
    </citation>
    <scope>NUCLEOTIDE SEQUENCE</scope>
    <source>
        <strain evidence="2">NBRC 13475</strain>
    </source>
</reference>
<evidence type="ECO:0000313" key="3">
    <source>
        <dbReference type="Proteomes" id="UP001052739"/>
    </source>
</evidence>
<dbReference type="Proteomes" id="UP001052739">
    <property type="component" value="Unassembled WGS sequence"/>
</dbReference>
<name>A0ABQ3PH20_9ACTN</name>
<feature type="compositionally biased region" description="Basic and acidic residues" evidence="1">
    <location>
        <begin position="7"/>
        <end position="27"/>
    </location>
</feature>
<gene>
    <name evidence="2" type="ORF">Shyd_56890</name>
</gene>
<accession>A0ABQ3PH20</accession>
<organism evidence="2 3">
    <name type="scientific">Streptomyces hydrogenans</name>
    <dbReference type="NCBI Taxonomy" id="1873719"/>
    <lineage>
        <taxon>Bacteria</taxon>
        <taxon>Bacillati</taxon>
        <taxon>Actinomycetota</taxon>
        <taxon>Actinomycetes</taxon>
        <taxon>Kitasatosporales</taxon>
        <taxon>Streptomycetaceae</taxon>
        <taxon>Streptomyces</taxon>
    </lineage>
</organism>
<dbReference type="EMBL" id="BNDW01000051">
    <property type="protein sequence ID" value="GHI24318.1"/>
    <property type="molecule type" value="Genomic_DNA"/>
</dbReference>
<comment type="caution">
    <text evidence="2">The sequence shown here is derived from an EMBL/GenBank/DDBJ whole genome shotgun (WGS) entry which is preliminary data.</text>
</comment>
<evidence type="ECO:0000256" key="1">
    <source>
        <dbReference type="SAM" id="MobiDB-lite"/>
    </source>
</evidence>
<proteinExistence type="predicted"/>
<feature type="region of interest" description="Disordered" evidence="1">
    <location>
        <begin position="67"/>
        <end position="167"/>
    </location>
</feature>
<feature type="region of interest" description="Disordered" evidence="1">
    <location>
        <begin position="1"/>
        <end position="27"/>
    </location>
</feature>
<evidence type="ECO:0000313" key="2">
    <source>
        <dbReference type="EMBL" id="GHI24318.1"/>
    </source>
</evidence>
<keyword evidence="3" id="KW-1185">Reference proteome</keyword>